<dbReference type="Pfam" id="PF08447">
    <property type="entry name" value="PAS_3"/>
    <property type="match status" value="1"/>
</dbReference>
<dbReference type="GO" id="GO:0005524">
    <property type="term" value="F:ATP binding"/>
    <property type="evidence" value="ECO:0007669"/>
    <property type="project" value="UniProtKB-KW"/>
</dbReference>
<keyword evidence="4" id="KW-0808">Transferase</keyword>
<name>A0A512DKM2_9PROT</name>
<protein>
    <recommendedName>
        <fullName evidence="2">histidine kinase</fullName>
        <ecNumber evidence="2">2.7.13.3</ecNumber>
    </recommendedName>
</protein>
<dbReference type="AlphaFoldDB" id="A0A512DKM2"/>
<evidence type="ECO:0000256" key="2">
    <source>
        <dbReference type="ARBA" id="ARBA00012438"/>
    </source>
</evidence>
<keyword evidence="10" id="KW-1185">Reference proteome</keyword>
<dbReference type="SMART" id="SM00911">
    <property type="entry name" value="HWE_HK"/>
    <property type="match status" value="1"/>
</dbReference>
<dbReference type="PANTHER" id="PTHR41523:SF8">
    <property type="entry name" value="ETHYLENE RESPONSE SENSOR PROTEIN"/>
    <property type="match status" value="1"/>
</dbReference>
<dbReference type="Pfam" id="PF07536">
    <property type="entry name" value="HWE_HK"/>
    <property type="match status" value="1"/>
</dbReference>
<dbReference type="EC" id="2.7.13.3" evidence="2"/>
<dbReference type="InterPro" id="IPR036890">
    <property type="entry name" value="HATPase_C_sf"/>
</dbReference>
<dbReference type="RefSeq" id="WP_044425984.1">
    <property type="nucleotide sequence ID" value="NZ_BJYZ01000003.1"/>
</dbReference>
<keyword evidence="5" id="KW-0547">Nucleotide-binding</keyword>
<comment type="caution">
    <text evidence="9">The sequence shown here is derived from an EMBL/GenBank/DDBJ whole genome shotgun (WGS) entry which is preliminary data.</text>
</comment>
<dbReference type="Pfam" id="PF02518">
    <property type="entry name" value="HATPase_c"/>
    <property type="match status" value="1"/>
</dbReference>
<dbReference type="InterPro" id="IPR011102">
    <property type="entry name" value="Sig_transdc_His_kinase_HWE"/>
</dbReference>
<evidence type="ECO:0000256" key="1">
    <source>
        <dbReference type="ARBA" id="ARBA00000085"/>
    </source>
</evidence>
<keyword evidence="3" id="KW-0597">Phosphoprotein</keyword>
<accession>A0A512DKM2</accession>
<evidence type="ECO:0000256" key="7">
    <source>
        <dbReference type="ARBA" id="ARBA00022840"/>
    </source>
</evidence>
<dbReference type="SUPFAM" id="SSF55785">
    <property type="entry name" value="PYP-like sensor domain (PAS domain)"/>
    <property type="match status" value="1"/>
</dbReference>
<organism evidence="9 10">
    <name type="scientific">Skermanella aerolata</name>
    <dbReference type="NCBI Taxonomy" id="393310"/>
    <lineage>
        <taxon>Bacteria</taxon>
        <taxon>Pseudomonadati</taxon>
        <taxon>Pseudomonadota</taxon>
        <taxon>Alphaproteobacteria</taxon>
        <taxon>Rhodospirillales</taxon>
        <taxon>Azospirillaceae</taxon>
        <taxon>Skermanella</taxon>
    </lineage>
</organism>
<keyword evidence="7" id="KW-0067">ATP-binding</keyword>
<dbReference type="InterPro" id="IPR013655">
    <property type="entry name" value="PAS_fold_3"/>
</dbReference>
<dbReference type="InterPro" id="IPR035965">
    <property type="entry name" value="PAS-like_dom_sf"/>
</dbReference>
<dbReference type="Gene3D" id="3.30.565.10">
    <property type="entry name" value="Histidine kinase-like ATPase, C-terminal domain"/>
    <property type="match status" value="1"/>
</dbReference>
<evidence type="ECO:0000256" key="5">
    <source>
        <dbReference type="ARBA" id="ARBA00022741"/>
    </source>
</evidence>
<evidence type="ECO:0000256" key="4">
    <source>
        <dbReference type="ARBA" id="ARBA00022679"/>
    </source>
</evidence>
<dbReference type="Gene3D" id="3.30.450.20">
    <property type="entry name" value="PAS domain"/>
    <property type="match status" value="2"/>
</dbReference>
<dbReference type="SUPFAM" id="SSF55874">
    <property type="entry name" value="ATPase domain of HSP90 chaperone/DNA topoisomerase II/histidine kinase"/>
    <property type="match status" value="1"/>
</dbReference>
<evidence type="ECO:0000256" key="6">
    <source>
        <dbReference type="ARBA" id="ARBA00022777"/>
    </source>
</evidence>
<keyword evidence="6" id="KW-0418">Kinase</keyword>
<comment type="catalytic activity">
    <reaction evidence="1">
        <text>ATP + protein L-histidine = ADP + protein N-phospho-L-histidine.</text>
        <dbReference type="EC" id="2.7.13.3"/>
    </reaction>
</comment>
<gene>
    <name evidence="9" type="ORF">SAE02_11720</name>
</gene>
<dbReference type="GO" id="GO:0004673">
    <property type="term" value="F:protein histidine kinase activity"/>
    <property type="evidence" value="ECO:0007669"/>
    <property type="project" value="UniProtKB-EC"/>
</dbReference>
<proteinExistence type="predicted"/>
<evidence type="ECO:0000313" key="9">
    <source>
        <dbReference type="EMBL" id="GEO37024.1"/>
    </source>
</evidence>
<dbReference type="InterPro" id="IPR003594">
    <property type="entry name" value="HATPase_dom"/>
</dbReference>
<dbReference type="Proteomes" id="UP000321523">
    <property type="component" value="Unassembled WGS sequence"/>
</dbReference>
<evidence type="ECO:0000313" key="10">
    <source>
        <dbReference type="Proteomes" id="UP000321523"/>
    </source>
</evidence>
<sequence length="332" mass="35709">MSGKTVSPPVWDAHRLRIATDAAGIALWSWNVDTDEIALDERAYGLWGVDVGAITFEDLSARIHPEDLDRVRAAFASTREIFGAYEIDFRILHGAEVRWISARGRGDDQGIVGRMMFGVFLDVTGRKLAEEGREMMANEMAHRVKNLFAIASALTGISARSTATTTEMHRDLTQRLTALSRAHDLVRPVLSQPKEAAVLANLLAVLLGPYDDEGAIGARVRVCVPELLVGEASATTLALVVHELATNSIKYGSLSTESGTVAVSCTVQDSEVVITWTETGGPPVEALNKPSGFGSQLVTRSVSSQLGGTIAFDWPPEGVVVTLRMNKARLGA</sequence>
<reference evidence="9 10" key="1">
    <citation type="submission" date="2019-07" db="EMBL/GenBank/DDBJ databases">
        <title>Whole genome shotgun sequence of Skermanella aerolata NBRC 106429.</title>
        <authorList>
            <person name="Hosoyama A."/>
            <person name="Uohara A."/>
            <person name="Ohji S."/>
            <person name="Ichikawa N."/>
        </authorList>
    </citation>
    <scope>NUCLEOTIDE SEQUENCE [LARGE SCALE GENOMIC DNA]</scope>
    <source>
        <strain evidence="9 10">NBRC 106429</strain>
    </source>
</reference>
<feature type="domain" description="Signal transduction histidine kinase HWE region" evidence="8">
    <location>
        <begin position="139"/>
        <end position="226"/>
    </location>
</feature>
<dbReference type="EMBL" id="BJYZ01000003">
    <property type="protein sequence ID" value="GEO37024.1"/>
    <property type="molecule type" value="Genomic_DNA"/>
</dbReference>
<evidence type="ECO:0000259" key="8">
    <source>
        <dbReference type="SMART" id="SM00911"/>
    </source>
</evidence>
<dbReference type="OrthoDB" id="341208at2"/>
<dbReference type="PANTHER" id="PTHR41523">
    <property type="entry name" value="TWO-COMPONENT SYSTEM SENSOR PROTEIN"/>
    <property type="match status" value="1"/>
</dbReference>
<evidence type="ECO:0000256" key="3">
    <source>
        <dbReference type="ARBA" id="ARBA00022553"/>
    </source>
</evidence>